<dbReference type="InterPro" id="IPR001353">
    <property type="entry name" value="Proteasome_sua/b"/>
</dbReference>
<dbReference type="OrthoDB" id="3145928at2759"/>
<proteinExistence type="predicted"/>
<evidence type="ECO:0000313" key="2">
    <source>
        <dbReference type="EMBL" id="ETO15938.1"/>
    </source>
</evidence>
<sequence>MLNEFLEKHYTDELTIDAAVKLAVRALLEVVEHGAKNIDVGILERKKTLSKLQETDIEKIVEEIKKEEELEDGNKDKEKEKGKEKDKD</sequence>
<comment type="caution">
    <text evidence="2">The sequence shown here is derived from an EMBL/GenBank/DDBJ whole genome shotgun (WGS) entry which is preliminary data.</text>
</comment>
<dbReference type="GO" id="GO:0051603">
    <property type="term" value="P:proteolysis involved in protein catabolic process"/>
    <property type="evidence" value="ECO:0007669"/>
    <property type="project" value="InterPro"/>
</dbReference>
<accession>X6MPM5</accession>
<organism evidence="2 3">
    <name type="scientific">Reticulomyxa filosa</name>
    <dbReference type="NCBI Taxonomy" id="46433"/>
    <lineage>
        <taxon>Eukaryota</taxon>
        <taxon>Sar</taxon>
        <taxon>Rhizaria</taxon>
        <taxon>Retaria</taxon>
        <taxon>Foraminifera</taxon>
        <taxon>Monothalamids</taxon>
        <taxon>Reticulomyxidae</taxon>
        <taxon>Reticulomyxa</taxon>
    </lineage>
</organism>
<dbReference type="Gene3D" id="3.60.20.10">
    <property type="entry name" value="Glutamine Phosphoribosylpyrophosphate, subunit 1, domain 1"/>
    <property type="match status" value="1"/>
</dbReference>
<feature type="region of interest" description="Disordered" evidence="1">
    <location>
        <begin position="68"/>
        <end position="88"/>
    </location>
</feature>
<dbReference type="GO" id="GO:0005839">
    <property type="term" value="C:proteasome core complex"/>
    <property type="evidence" value="ECO:0007669"/>
    <property type="project" value="InterPro"/>
</dbReference>
<evidence type="ECO:0000313" key="3">
    <source>
        <dbReference type="Proteomes" id="UP000023152"/>
    </source>
</evidence>
<gene>
    <name evidence="2" type="ORF">RFI_21422</name>
</gene>
<name>X6MPM5_RETFI</name>
<dbReference type="SUPFAM" id="SSF56235">
    <property type="entry name" value="N-terminal nucleophile aminohydrolases (Ntn hydrolases)"/>
    <property type="match status" value="1"/>
</dbReference>
<keyword evidence="3" id="KW-1185">Reference proteome</keyword>
<dbReference type="Proteomes" id="UP000023152">
    <property type="component" value="Unassembled WGS sequence"/>
</dbReference>
<dbReference type="Pfam" id="PF00227">
    <property type="entry name" value="Proteasome"/>
    <property type="match status" value="1"/>
</dbReference>
<dbReference type="EMBL" id="ASPP01018682">
    <property type="protein sequence ID" value="ETO15938.1"/>
    <property type="molecule type" value="Genomic_DNA"/>
</dbReference>
<dbReference type="InterPro" id="IPR029055">
    <property type="entry name" value="Ntn_hydrolases_N"/>
</dbReference>
<reference evidence="2 3" key="1">
    <citation type="journal article" date="2013" name="Curr. Biol.">
        <title>The Genome of the Foraminiferan Reticulomyxa filosa.</title>
        <authorList>
            <person name="Glockner G."/>
            <person name="Hulsmann N."/>
            <person name="Schleicher M."/>
            <person name="Noegel A.A."/>
            <person name="Eichinger L."/>
            <person name="Gallinger C."/>
            <person name="Pawlowski J."/>
            <person name="Sierra R."/>
            <person name="Euteneuer U."/>
            <person name="Pillet L."/>
            <person name="Moustafa A."/>
            <person name="Platzer M."/>
            <person name="Groth M."/>
            <person name="Szafranski K."/>
            <person name="Schliwa M."/>
        </authorList>
    </citation>
    <scope>NUCLEOTIDE SEQUENCE [LARGE SCALE GENOMIC DNA]</scope>
</reference>
<protein>
    <submittedName>
        <fullName evidence="2">Uncharacterized protein</fullName>
    </submittedName>
</protein>
<evidence type="ECO:0000256" key="1">
    <source>
        <dbReference type="SAM" id="MobiDB-lite"/>
    </source>
</evidence>
<dbReference type="AlphaFoldDB" id="X6MPM5"/>